<feature type="chain" id="PRO_5033311509" description="Bowman-Birk serine protease inhibitors family domain-containing protein" evidence="1">
    <location>
        <begin position="29"/>
        <end position="82"/>
    </location>
</feature>
<reference evidence="2 3" key="1">
    <citation type="journal article" date="2010" name="Nature">
        <title>Genome sequencing and analysis of the model grass Brachypodium distachyon.</title>
        <authorList>
            <consortium name="International Brachypodium Initiative"/>
        </authorList>
    </citation>
    <scope>NUCLEOTIDE SEQUENCE [LARGE SCALE GENOMIC DNA]</scope>
    <source>
        <strain evidence="2 3">Bd21</strain>
    </source>
</reference>
<dbReference type="Gramene" id="PNT65856">
    <property type="protein sequence ID" value="PNT65856"/>
    <property type="gene ID" value="BRADI_3g03556v3"/>
</dbReference>
<evidence type="ECO:0000313" key="4">
    <source>
        <dbReference type="Proteomes" id="UP000008810"/>
    </source>
</evidence>
<evidence type="ECO:0008006" key="5">
    <source>
        <dbReference type="Google" id="ProtNLM"/>
    </source>
</evidence>
<reference evidence="3" key="3">
    <citation type="submission" date="2018-08" db="UniProtKB">
        <authorList>
            <consortium name="EnsemblPlants"/>
        </authorList>
    </citation>
    <scope>IDENTIFICATION</scope>
    <source>
        <strain evidence="3">cv. Bd21</strain>
    </source>
</reference>
<organism evidence="2">
    <name type="scientific">Brachypodium distachyon</name>
    <name type="common">Purple false brome</name>
    <name type="synonym">Trachynia distachya</name>
    <dbReference type="NCBI Taxonomy" id="15368"/>
    <lineage>
        <taxon>Eukaryota</taxon>
        <taxon>Viridiplantae</taxon>
        <taxon>Streptophyta</taxon>
        <taxon>Embryophyta</taxon>
        <taxon>Tracheophyta</taxon>
        <taxon>Spermatophyta</taxon>
        <taxon>Magnoliopsida</taxon>
        <taxon>Liliopsida</taxon>
        <taxon>Poales</taxon>
        <taxon>Poaceae</taxon>
        <taxon>BOP clade</taxon>
        <taxon>Pooideae</taxon>
        <taxon>Stipodae</taxon>
        <taxon>Brachypodieae</taxon>
        <taxon>Brachypodium</taxon>
    </lineage>
</organism>
<gene>
    <name evidence="2" type="ORF">BRADI_3g03556v3</name>
</gene>
<protein>
    <recommendedName>
        <fullName evidence="5">Bowman-Birk serine protease inhibitors family domain-containing protein</fullName>
    </recommendedName>
</protein>
<proteinExistence type="predicted"/>
<sequence length="82" mass="8476">MASAAKASSVVVLCVVLLLLLAAVTLNAQETTSCEQECYQVCSSSTCSCVAACGRSDMECAGCHRAQPPCMSYCTGRCACPK</sequence>
<evidence type="ECO:0000313" key="2">
    <source>
        <dbReference type="EMBL" id="PNT65856.1"/>
    </source>
</evidence>
<dbReference type="InParanoid" id="A0A2K2CV12"/>
<accession>A0A2K2CV12</accession>
<keyword evidence="4" id="KW-1185">Reference proteome</keyword>
<reference evidence="2" key="2">
    <citation type="submission" date="2017-06" db="EMBL/GenBank/DDBJ databases">
        <title>WGS assembly of Brachypodium distachyon.</title>
        <authorList>
            <consortium name="The International Brachypodium Initiative"/>
            <person name="Lucas S."/>
            <person name="Harmon-Smith M."/>
            <person name="Lail K."/>
            <person name="Tice H."/>
            <person name="Grimwood J."/>
            <person name="Bruce D."/>
            <person name="Barry K."/>
            <person name="Shu S."/>
            <person name="Lindquist E."/>
            <person name="Wang M."/>
            <person name="Pitluck S."/>
            <person name="Vogel J.P."/>
            <person name="Garvin D.F."/>
            <person name="Mockler T.C."/>
            <person name="Schmutz J."/>
            <person name="Rokhsar D."/>
            <person name="Bevan M.W."/>
        </authorList>
    </citation>
    <scope>NUCLEOTIDE SEQUENCE</scope>
    <source>
        <strain evidence="2">Bd21</strain>
    </source>
</reference>
<dbReference type="EnsemblPlants" id="PNT65856">
    <property type="protein sequence ID" value="PNT65856"/>
    <property type="gene ID" value="BRADI_3g03556v3"/>
</dbReference>
<dbReference type="Proteomes" id="UP000008810">
    <property type="component" value="Chromosome 3"/>
</dbReference>
<evidence type="ECO:0000256" key="1">
    <source>
        <dbReference type="SAM" id="SignalP"/>
    </source>
</evidence>
<dbReference type="EMBL" id="CM000882">
    <property type="protein sequence ID" value="PNT65856.1"/>
    <property type="molecule type" value="Genomic_DNA"/>
</dbReference>
<name>A0A2K2CV12_BRADI</name>
<evidence type="ECO:0000313" key="3">
    <source>
        <dbReference type="EnsemblPlants" id="PNT65856"/>
    </source>
</evidence>
<feature type="signal peptide" evidence="1">
    <location>
        <begin position="1"/>
        <end position="28"/>
    </location>
</feature>
<keyword evidence="1" id="KW-0732">Signal</keyword>
<dbReference type="AlphaFoldDB" id="A0A2K2CV12"/>